<dbReference type="Proteomes" id="UP000478052">
    <property type="component" value="Unassembled WGS sequence"/>
</dbReference>
<reference evidence="1 2" key="1">
    <citation type="submission" date="2019-08" db="EMBL/GenBank/DDBJ databases">
        <title>Whole genome of Aphis craccivora.</title>
        <authorList>
            <person name="Voronova N.V."/>
            <person name="Shulinski R.S."/>
            <person name="Bandarenka Y.V."/>
            <person name="Zhorov D.G."/>
            <person name="Warner D."/>
        </authorList>
    </citation>
    <scope>NUCLEOTIDE SEQUENCE [LARGE SCALE GENOMIC DNA]</scope>
    <source>
        <strain evidence="1">180601</strain>
        <tissue evidence="1">Whole Body</tissue>
    </source>
</reference>
<protein>
    <submittedName>
        <fullName evidence="1">Uncharacterized protein</fullName>
    </submittedName>
</protein>
<evidence type="ECO:0000313" key="1">
    <source>
        <dbReference type="EMBL" id="KAF0751281.1"/>
    </source>
</evidence>
<dbReference type="EMBL" id="VUJU01005426">
    <property type="protein sequence ID" value="KAF0751281.1"/>
    <property type="molecule type" value="Genomic_DNA"/>
</dbReference>
<sequence>MIYVENKINSFNDCTLTSLDFFQFIKAVREVKSKKCPIVFKSVRKSSKKVTEKREFLRKTSIRPNQFFYMVVIQKIITFKFLQNLSKMRKIAKLKIQHQIHENLPTTEISKVDKFPISYLIYVCHQLHKLTLSLEIISINLLLLLCQISDISVVKNFFFG</sequence>
<evidence type="ECO:0000313" key="2">
    <source>
        <dbReference type="Proteomes" id="UP000478052"/>
    </source>
</evidence>
<comment type="caution">
    <text evidence="1">The sequence shown here is derived from an EMBL/GenBank/DDBJ whole genome shotgun (WGS) entry which is preliminary data.</text>
</comment>
<name>A0A6G0Y958_APHCR</name>
<gene>
    <name evidence="1" type="ORF">FWK35_00010464</name>
</gene>
<organism evidence="1 2">
    <name type="scientific">Aphis craccivora</name>
    <name type="common">Cowpea aphid</name>
    <dbReference type="NCBI Taxonomy" id="307492"/>
    <lineage>
        <taxon>Eukaryota</taxon>
        <taxon>Metazoa</taxon>
        <taxon>Ecdysozoa</taxon>
        <taxon>Arthropoda</taxon>
        <taxon>Hexapoda</taxon>
        <taxon>Insecta</taxon>
        <taxon>Pterygota</taxon>
        <taxon>Neoptera</taxon>
        <taxon>Paraneoptera</taxon>
        <taxon>Hemiptera</taxon>
        <taxon>Sternorrhyncha</taxon>
        <taxon>Aphidomorpha</taxon>
        <taxon>Aphidoidea</taxon>
        <taxon>Aphididae</taxon>
        <taxon>Aphidini</taxon>
        <taxon>Aphis</taxon>
        <taxon>Aphis</taxon>
    </lineage>
</organism>
<proteinExistence type="predicted"/>
<feature type="non-terminal residue" evidence="1">
    <location>
        <position position="160"/>
    </location>
</feature>
<keyword evidence="2" id="KW-1185">Reference proteome</keyword>
<dbReference type="AlphaFoldDB" id="A0A6G0Y958"/>
<accession>A0A6G0Y958</accession>